<protein>
    <submittedName>
        <fullName evidence="2">Uncharacterized protein</fullName>
    </submittedName>
</protein>
<comment type="caution">
    <text evidence="2">The sequence shown here is derived from an EMBL/GenBank/DDBJ whole genome shotgun (WGS) entry which is preliminary data.</text>
</comment>
<accession>A0A427B3Y8</accession>
<evidence type="ECO:0000313" key="3">
    <source>
        <dbReference type="Proteomes" id="UP000287651"/>
    </source>
</evidence>
<dbReference type="EMBL" id="AMZH03000546">
    <property type="protein sequence ID" value="RRT83183.1"/>
    <property type="molecule type" value="Genomic_DNA"/>
</dbReference>
<sequence length="115" mass="12889">MALNKVTVPENLELTRSTARGSASPGRAPLPFNSNSQRNFVGRLGIMGREQERVAGTRREEGERRRGFARGGCAFKEPMTERTRKRVGRWNLTRLIHGTATAKRQGELAVHTLLF</sequence>
<reference evidence="2 3" key="1">
    <citation type="journal article" date="2014" name="Agronomy (Basel)">
        <title>A Draft Genome Sequence for Ensete ventricosum, the Drought-Tolerant Tree Against Hunger.</title>
        <authorList>
            <person name="Harrison J."/>
            <person name="Moore K.A."/>
            <person name="Paszkiewicz K."/>
            <person name="Jones T."/>
            <person name="Grant M."/>
            <person name="Ambacheew D."/>
            <person name="Muzemil S."/>
            <person name="Studholme D.J."/>
        </authorList>
    </citation>
    <scope>NUCLEOTIDE SEQUENCE [LARGE SCALE GENOMIC DNA]</scope>
</reference>
<gene>
    <name evidence="2" type="ORF">B296_00018392</name>
</gene>
<dbReference type="AlphaFoldDB" id="A0A427B3Y8"/>
<evidence type="ECO:0000313" key="2">
    <source>
        <dbReference type="EMBL" id="RRT83183.1"/>
    </source>
</evidence>
<dbReference type="Proteomes" id="UP000287651">
    <property type="component" value="Unassembled WGS sequence"/>
</dbReference>
<organism evidence="2 3">
    <name type="scientific">Ensete ventricosum</name>
    <name type="common">Abyssinian banana</name>
    <name type="synonym">Musa ensete</name>
    <dbReference type="NCBI Taxonomy" id="4639"/>
    <lineage>
        <taxon>Eukaryota</taxon>
        <taxon>Viridiplantae</taxon>
        <taxon>Streptophyta</taxon>
        <taxon>Embryophyta</taxon>
        <taxon>Tracheophyta</taxon>
        <taxon>Spermatophyta</taxon>
        <taxon>Magnoliopsida</taxon>
        <taxon>Liliopsida</taxon>
        <taxon>Zingiberales</taxon>
        <taxon>Musaceae</taxon>
        <taxon>Ensete</taxon>
    </lineage>
</organism>
<evidence type="ECO:0000256" key="1">
    <source>
        <dbReference type="SAM" id="MobiDB-lite"/>
    </source>
</evidence>
<proteinExistence type="predicted"/>
<feature type="region of interest" description="Disordered" evidence="1">
    <location>
        <begin position="13"/>
        <end position="35"/>
    </location>
</feature>
<name>A0A427B3Y8_ENSVE</name>